<comment type="catalytic activity">
    <reaction evidence="4">
        <text>an N-terminal (5-L-glutamyl)-[peptide] + an alpha-amino acid = 5-L-glutamyl amino acid + an N-terminal L-alpha-aminoacyl-[peptide]</text>
        <dbReference type="Rhea" id="RHEA:23904"/>
        <dbReference type="Rhea" id="RHEA-COMP:9780"/>
        <dbReference type="Rhea" id="RHEA-COMP:9795"/>
        <dbReference type="ChEBI" id="CHEBI:77644"/>
        <dbReference type="ChEBI" id="CHEBI:78597"/>
        <dbReference type="ChEBI" id="CHEBI:78599"/>
        <dbReference type="ChEBI" id="CHEBI:78608"/>
        <dbReference type="EC" id="2.3.2.2"/>
    </reaction>
</comment>
<comment type="similarity">
    <text evidence="1">Belongs to the gamma-glutamyltransferase family.</text>
</comment>
<comment type="catalytic activity">
    <reaction evidence="4">
        <text>glutathione + H2O = L-cysteinylglycine + L-glutamate</text>
        <dbReference type="Rhea" id="RHEA:28807"/>
        <dbReference type="ChEBI" id="CHEBI:15377"/>
        <dbReference type="ChEBI" id="CHEBI:29985"/>
        <dbReference type="ChEBI" id="CHEBI:57925"/>
        <dbReference type="ChEBI" id="CHEBI:61694"/>
        <dbReference type="EC" id="3.4.19.13"/>
    </reaction>
</comment>
<reference evidence="5" key="1">
    <citation type="submission" date="2021-01" db="EMBL/GenBank/DDBJ databases">
        <authorList>
            <person name="Zahm M."/>
            <person name="Roques C."/>
            <person name="Cabau C."/>
            <person name="Klopp C."/>
            <person name="Donnadieu C."/>
            <person name="Jouanno E."/>
            <person name="Lampietro C."/>
            <person name="Louis A."/>
            <person name="Herpin A."/>
            <person name="Echchiki A."/>
            <person name="Berthelot C."/>
            <person name="Parey E."/>
            <person name="Roest-Crollius H."/>
            <person name="Braasch I."/>
            <person name="Postlethwait J."/>
            <person name="Bobe J."/>
            <person name="Montfort J."/>
            <person name="Bouchez O."/>
            <person name="Begum T."/>
            <person name="Mejri S."/>
            <person name="Adams A."/>
            <person name="Chen W.-J."/>
            <person name="Guiguen Y."/>
        </authorList>
    </citation>
    <scope>NUCLEOTIDE SEQUENCE</scope>
    <source>
        <tissue evidence="5">Blood</tissue>
    </source>
</reference>
<dbReference type="Gene3D" id="1.10.246.130">
    <property type="match status" value="1"/>
</dbReference>
<dbReference type="Proteomes" id="UP000829720">
    <property type="component" value="Unassembled WGS sequence"/>
</dbReference>
<evidence type="ECO:0000256" key="1">
    <source>
        <dbReference type="ARBA" id="ARBA00009381"/>
    </source>
</evidence>
<evidence type="ECO:0000256" key="4">
    <source>
        <dbReference type="RuleBase" id="RU368068"/>
    </source>
</evidence>
<dbReference type="GO" id="GO:0006751">
    <property type="term" value="P:glutathione catabolic process"/>
    <property type="evidence" value="ECO:0007669"/>
    <property type="project" value="UniProtKB-UniRule"/>
</dbReference>
<dbReference type="EC" id="2.3.2.2" evidence="4"/>
<evidence type="ECO:0000313" key="6">
    <source>
        <dbReference type="Proteomes" id="UP000829720"/>
    </source>
</evidence>
<dbReference type="OrthoDB" id="1081007at2759"/>
<feature type="active site" description="Nucleophile" evidence="2">
    <location>
        <position position="382"/>
    </location>
</feature>
<sequence length="560" mass="61014">MAKPKTRVRLCASFAILLSIAIIVTCIFVFTSRRCSERDFKHAAVAADSETCSKVGRDIMQIGGSAVDGAIAALLCTSLVNPQSMGLGGGSIFTVRQKTGKVKVINSRETVPKEFKPDLMKKCSSSVQLSTGNQWIGVPGEIRGYELAHKLYGKLPWADLFQPSIKLAREGVPMSPILSRVLQQKKQICAEGSLLQELFCHKNKTAKKIGEKTRFLKLAETMEIIAKQGPDTFYTGDIARSLIQDVQEAGGNLTLEDLKLFKAQVTDAWNISLGDYTMHFPPPPAGGAIVAFILNVMKGYHLNPVSMEGDKKKLTYHHYVEAYKFANGLRKYTRDPKFNFNMGESRLITEELAEQVRGMISSDQTHNSSYYNLTASLDSHGTTHVSVLDADGMAVSVTSTINYMFGSKVWSPNTGIILNNQLTDFCKKADHISVGEQPPSSMSPAVLFSKSTQNMLVIGGSGGSMITTGVALAIMNYLWLGKNLEDAISAPVVFVDAKNALKFEPNFDQTVVEALKTVGHNVEDAKIFYNVVNAVVKIKKKAGCISAVSDARKIGKAAGY</sequence>
<dbReference type="Gene3D" id="3.60.20.40">
    <property type="match status" value="1"/>
</dbReference>
<keyword evidence="4" id="KW-0472">Membrane</keyword>
<dbReference type="GO" id="GO:0002951">
    <property type="term" value="F:leukotriene-C(4) hydrolase"/>
    <property type="evidence" value="ECO:0007669"/>
    <property type="project" value="TreeGrafter"/>
</dbReference>
<dbReference type="InterPro" id="IPR000101">
    <property type="entry name" value="GGT_peptidase"/>
</dbReference>
<feature type="binding site" evidence="3">
    <location>
        <position position="463"/>
    </location>
    <ligand>
        <name>L-glutamate</name>
        <dbReference type="ChEBI" id="CHEBI:29985"/>
    </ligand>
</feature>
<feature type="binding site" evidence="3">
    <location>
        <begin position="400"/>
        <end position="402"/>
    </location>
    <ligand>
        <name>L-glutamate</name>
        <dbReference type="ChEBI" id="CHEBI:29985"/>
    </ligand>
</feature>
<comment type="function">
    <text evidence="4">Cleaves the gamma-glutamyl peptide bond of glutathione and glutathione conjugates.</text>
</comment>
<dbReference type="InterPro" id="IPR029055">
    <property type="entry name" value="Ntn_hydrolases_N"/>
</dbReference>
<dbReference type="FunFam" id="1.10.246.130:FF:000001">
    <property type="entry name" value="Gamma-glutamyltransferase 5 isoform 1"/>
    <property type="match status" value="1"/>
</dbReference>
<dbReference type="GO" id="GO:0006954">
    <property type="term" value="P:inflammatory response"/>
    <property type="evidence" value="ECO:0007669"/>
    <property type="project" value="TreeGrafter"/>
</dbReference>
<protein>
    <recommendedName>
        <fullName evidence="4">Glutathione hydrolase</fullName>
        <ecNumber evidence="4">2.3.2.2</ecNumber>
        <ecNumber evidence="4">3.4.19.13</ecNumber>
    </recommendedName>
    <alternativeName>
        <fullName evidence="4">Gamma-glutamyltransferase</fullName>
    </alternativeName>
    <alternativeName>
        <fullName evidence="4">Gamma-glutamyltranspeptidase</fullName>
    </alternativeName>
</protein>
<dbReference type="EMBL" id="JAERUA010000004">
    <property type="protein sequence ID" value="KAI1900738.1"/>
    <property type="molecule type" value="Genomic_DNA"/>
</dbReference>
<keyword evidence="4" id="KW-0808">Transferase</keyword>
<gene>
    <name evidence="5" type="ORF">AGOR_G00052980</name>
</gene>
<dbReference type="PRINTS" id="PR01210">
    <property type="entry name" value="GGTRANSPTASE"/>
</dbReference>
<dbReference type="Pfam" id="PF01019">
    <property type="entry name" value="G_glu_transpept"/>
    <property type="match status" value="1"/>
</dbReference>
<dbReference type="PANTHER" id="PTHR11686:SF19">
    <property type="entry name" value="GLUTATHIONE HYDROLASE 5 PROENZYME"/>
    <property type="match status" value="1"/>
</dbReference>
<dbReference type="GO" id="GO:1901750">
    <property type="term" value="P:leukotriene D4 biosynthetic process"/>
    <property type="evidence" value="ECO:0007669"/>
    <property type="project" value="TreeGrafter"/>
</dbReference>
<feature type="binding site" evidence="3">
    <location>
        <position position="424"/>
    </location>
    <ligand>
        <name>L-glutamate</name>
        <dbReference type="ChEBI" id="CHEBI:29985"/>
    </ligand>
</feature>
<dbReference type="FunFam" id="3.60.20.40:FF:000011">
    <property type="entry name" value="Gamma-glutamyltransferase 5a"/>
    <property type="match status" value="1"/>
</dbReference>
<evidence type="ECO:0000313" key="5">
    <source>
        <dbReference type="EMBL" id="KAI1900738.1"/>
    </source>
</evidence>
<organism evidence="5 6">
    <name type="scientific">Albula goreensis</name>
    <dbReference type="NCBI Taxonomy" id="1534307"/>
    <lineage>
        <taxon>Eukaryota</taxon>
        <taxon>Metazoa</taxon>
        <taxon>Chordata</taxon>
        <taxon>Craniata</taxon>
        <taxon>Vertebrata</taxon>
        <taxon>Euteleostomi</taxon>
        <taxon>Actinopterygii</taxon>
        <taxon>Neopterygii</taxon>
        <taxon>Teleostei</taxon>
        <taxon>Albuliformes</taxon>
        <taxon>Albulidae</taxon>
        <taxon>Albula</taxon>
    </lineage>
</organism>
<dbReference type="GO" id="GO:0005886">
    <property type="term" value="C:plasma membrane"/>
    <property type="evidence" value="ECO:0007669"/>
    <property type="project" value="TreeGrafter"/>
</dbReference>
<keyword evidence="4" id="KW-0812">Transmembrane</keyword>
<evidence type="ECO:0000256" key="3">
    <source>
        <dbReference type="PIRSR" id="PIRSR600101-2"/>
    </source>
</evidence>
<feature type="transmembrane region" description="Helical" evidence="4">
    <location>
        <begin position="12"/>
        <end position="31"/>
    </location>
</feature>
<dbReference type="GO" id="GO:0036374">
    <property type="term" value="F:glutathione hydrolase activity"/>
    <property type="evidence" value="ECO:0007669"/>
    <property type="project" value="UniProtKB-UniRule"/>
</dbReference>
<evidence type="ECO:0000256" key="2">
    <source>
        <dbReference type="PIRSR" id="PIRSR600101-1"/>
    </source>
</evidence>
<dbReference type="AlphaFoldDB" id="A0A8T3E1H2"/>
<dbReference type="PANTHER" id="PTHR11686">
    <property type="entry name" value="GAMMA GLUTAMYL TRANSPEPTIDASE"/>
    <property type="match status" value="1"/>
</dbReference>
<comment type="catalytic activity">
    <reaction evidence="4">
        <text>an S-substituted glutathione + H2O = an S-substituted L-cysteinylglycine + L-glutamate</text>
        <dbReference type="Rhea" id="RHEA:59468"/>
        <dbReference type="ChEBI" id="CHEBI:15377"/>
        <dbReference type="ChEBI" id="CHEBI:29985"/>
        <dbReference type="ChEBI" id="CHEBI:90779"/>
        <dbReference type="ChEBI" id="CHEBI:143103"/>
        <dbReference type="EC" id="3.4.19.13"/>
    </reaction>
</comment>
<dbReference type="SUPFAM" id="SSF56235">
    <property type="entry name" value="N-terminal nucleophile aminohydrolases (Ntn hydrolases)"/>
    <property type="match status" value="1"/>
</dbReference>
<feature type="binding site" evidence="3">
    <location>
        <begin position="440"/>
        <end position="441"/>
    </location>
    <ligand>
        <name>L-glutamate</name>
        <dbReference type="ChEBI" id="CHEBI:29985"/>
    </ligand>
</feature>
<comment type="caution">
    <text evidence="5">The sequence shown here is derived from an EMBL/GenBank/DDBJ whole genome shotgun (WGS) entry which is preliminary data.</text>
</comment>
<keyword evidence="4" id="KW-0012">Acyltransferase</keyword>
<dbReference type="InterPro" id="IPR043138">
    <property type="entry name" value="GGT_lsub"/>
</dbReference>
<dbReference type="GO" id="GO:0103068">
    <property type="term" value="F:leukotriene C4 gamma-glutamyl transferase activity"/>
    <property type="evidence" value="ECO:0007669"/>
    <property type="project" value="UniProtKB-EC"/>
</dbReference>
<feature type="binding site" evidence="3">
    <location>
        <position position="108"/>
    </location>
    <ligand>
        <name>L-glutamate</name>
        <dbReference type="ChEBI" id="CHEBI:29985"/>
    </ligand>
</feature>
<dbReference type="InterPro" id="IPR043137">
    <property type="entry name" value="GGT_ssub_C"/>
</dbReference>
<accession>A0A8T3E1H2</accession>
<keyword evidence="6" id="KW-1185">Reference proteome</keyword>
<comment type="subcellular location">
    <subcellularLocation>
        <location evidence="4">Membrane</location>
        <topology evidence="4">Single-pass type II membrane protein</topology>
    </subcellularLocation>
</comment>
<name>A0A8T3E1H2_9TELE</name>
<keyword evidence="4" id="KW-1133">Transmembrane helix</keyword>
<proteinExistence type="inferred from homology"/>
<comment type="pathway">
    <text evidence="4">Sulfur metabolism; glutathione metabolism.</text>
</comment>
<keyword evidence="4" id="KW-0378">Hydrolase</keyword>
<dbReference type="EC" id="3.4.19.13" evidence="4"/>